<organism evidence="1 2">
    <name type="scientific">Paramuricea clavata</name>
    <name type="common">Red gorgonian</name>
    <name type="synonym">Violescent sea-whip</name>
    <dbReference type="NCBI Taxonomy" id="317549"/>
    <lineage>
        <taxon>Eukaryota</taxon>
        <taxon>Metazoa</taxon>
        <taxon>Cnidaria</taxon>
        <taxon>Anthozoa</taxon>
        <taxon>Octocorallia</taxon>
        <taxon>Malacalcyonacea</taxon>
        <taxon>Plexauridae</taxon>
        <taxon>Paramuricea</taxon>
    </lineage>
</organism>
<dbReference type="OrthoDB" id="5203861at2759"/>
<keyword evidence="2" id="KW-1185">Reference proteome</keyword>
<dbReference type="Gene3D" id="3.40.50.1100">
    <property type="match status" value="1"/>
</dbReference>
<sequence length="220" mass="24695">MGIPFHTLICASNTNNVLTDFFTTGKYDLRGRHLEMSISPSIDILKSSNLERFLYHVTKDGALVSKLFQQLATEKYFEISEDLRQKMATYIEPGWASEAECKTTIKTCFDQNHYLLDPHTAVGLNVALKRPPSARKLLLSSTAHYSKFGKDVLLALGLKPISDSPCELFKQLEGLKIQPVMNESLKNAMGKHEIQNGVCSNDLNAVKEKIEIFLKELKSS</sequence>
<evidence type="ECO:0000313" key="2">
    <source>
        <dbReference type="Proteomes" id="UP001152795"/>
    </source>
</evidence>
<evidence type="ECO:0000313" key="1">
    <source>
        <dbReference type="EMBL" id="CAB4000463.1"/>
    </source>
</evidence>
<reference evidence="1" key="1">
    <citation type="submission" date="2020-04" db="EMBL/GenBank/DDBJ databases">
        <authorList>
            <person name="Alioto T."/>
            <person name="Alioto T."/>
            <person name="Gomez Garrido J."/>
        </authorList>
    </citation>
    <scope>NUCLEOTIDE SEQUENCE</scope>
    <source>
        <strain evidence="1">A484AB</strain>
    </source>
</reference>
<name>A0A6S7HBK4_PARCT</name>
<proteinExistence type="predicted"/>
<dbReference type="InterPro" id="IPR036052">
    <property type="entry name" value="TrpB-like_PALP_sf"/>
</dbReference>
<protein>
    <submittedName>
        <fullName evidence="1">Threonine synthase-like 1</fullName>
    </submittedName>
</protein>
<gene>
    <name evidence="1" type="ORF">PACLA_8A078321</name>
</gene>
<comment type="caution">
    <text evidence="1">The sequence shown here is derived from an EMBL/GenBank/DDBJ whole genome shotgun (WGS) entry which is preliminary data.</text>
</comment>
<dbReference type="Proteomes" id="UP001152795">
    <property type="component" value="Unassembled WGS sequence"/>
</dbReference>
<accession>A0A6S7HBK4</accession>
<dbReference type="GO" id="GO:0005737">
    <property type="term" value="C:cytoplasm"/>
    <property type="evidence" value="ECO:0007669"/>
    <property type="project" value="TreeGrafter"/>
</dbReference>
<dbReference type="SUPFAM" id="SSF53686">
    <property type="entry name" value="Tryptophan synthase beta subunit-like PLP-dependent enzymes"/>
    <property type="match status" value="1"/>
</dbReference>
<dbReference type="EMBL" id="CACRXK020003844">
    <property type="protein sequence ID" value="CAB4000463.1"/>
    <property type="molecule type" value="Genomic_DNA"/>
</dbReference>
<dbReference type="AlphaFoldDB" id="A0A6S7HBK4"/>
<dbReference type="PANTHER" id="PTHR43515">
    <property type="entry name" value="THREONINE SYNTHASE-LIKE 1"/>
    <property type="match status" value="1"/>
</dbReference>
<dbReference type="PANTHER" id="PTHR43515:SF1">
    <property type="entry name" value="THREONINE SYNTHASE-LIKE 1"/>
    <property type="match status" value="1"/>
</dbReference>